<evidence type="ECO:0008006" key="4">
    <source>
        <dbReference type="Google" id="ProtNLM"/>
    </source>
</evidence>
<protein>
    <recommendedName>
        <fullName evidence="4">Glyoxalase</fullName>
    </recommendedName>
</protein>
<comment type="caution">
    <text evidence="2">The sequence shown here is derived from an EMBL/GenBank/DDBJ whole genome shotgun (WGS) entry which is preliminary data.</text>
</comment>
<dbReference type="OrthoDB" id="1271679at2"/>
<sequence length="139" mass="16466">MNDRENDLVKARPQISPKSISENMSNDERFQNSTLRPVIKLQSPLLIAAFRNYIVKRKNVFYDLSLEKRLLYIENAIQKDMKFRNSLKGMIMGQFTLEEYQTYIQNSSPLNKRMMNIVIERLKDNVLLFERDMAFTPIV</sequence>
<evidence type="ECO:0000313" key="2">
    <source>
        <dbReference type="EMBL" id="PTX61669.1"/>
    </source>
</evidence>
<dbReference type="EMBL" id="QBKT01000004">
    <property type="protein sequence ID" value="PTX61669.1"/>
    <property type="molecule type" value="Genomic_DNA"/>
</dbReference>
<organism evidence="2 3">
    <name type="scientific">Kordia periserrulae</name>
    <dbReference type="NCBI Taxonomy" id="701523"/>
    <lineage>
        <taxon>Bacteria</taxon>
        <taxon>Pseudomonadati</taxon>
        <taxon>Bacteroidota</taxon>
        <taxon>Flavobacteriia</taxon>
        <taxon>Flavobacteriales</taxon>
        <taxon>Flavobacteriaceae</taxon>
        <taxon>Kordia</taxon>
    </lineage>
</organism>
<name>A0A2T6C020_9FLAO</name>
<feature type="compositionally biased region" description="Basic and acidic residues" evidence="1">
    <location>
        <begin position="1"/>
        <end position="10"/>
    </location>
</feature>
<accession>A0A2T6C020</accession>
<keyword evidence="3" id="KW-1185">Reference proteome</keyword>
<reference evidence="2 3" key="1">
    <citation type="submission" date="2018-04" db="EMBL/GenBank/DDBJ databases">
        <title>Genomic Encyclopedia of Archaeal and Bacterial Type Strains, Phase II (KMG-II): from individual species to whole genera.</title>
        <authorList>
            <person name="Goeker M."/>
        </authorList>
    </citation>
    <scope>NUCLEOTIDE SEQUENCE [LARGE SCALE GENOMIC DNA]</scope>
    <source>
        <strain evidence="2 3">DSM 25731</strain>
    </source>
</reference>
<gene>
    <name evidence="2" type="ORF">C8N46_104313</name>
</gene>
<evidence type="ECO:0000256" key="1">
    <source>
        <dbReference type="SAM" id="MobiDB-lite"/>
    </source>
</evidence>
<dbReference type="Proteomes" id="UP000244090">
    <property type="component" value="Unassembled WGS sequence"/>
</dbReference>
<proteinExistence type="predicted"/>
<dbReference type="AlphaFoldDB" id="A0A2T6C020"/>
<dbReference type="RefSeq" id="WP_108114883.1">
    <property type="nucleotide sequence ID" value="NZ_QBKT01000004.1"/>
</dbReference>
<feature type="region of interest" description="Disordered" evidence="1">
    <location>
        <begin position="1"/>
        <end position="26"/>
    </location>
</feature>
<evidence type="ECO:0000313" key="3">
    <source>
        <dbReference type="Proteomes" id="UP000244090"/>
    </source>
</evidence>